<dbReference type="EMBL" id="CZBY01000020">
    <property type="protein sequence ID" value="CUQ90447.1"/>
    <property type="molecule type" value="Genomic_DNA"/>
</dbReference>
<feature type="transmembrane region" description="Helical" evidence="2">
    <location>
        <begin position="452"/>
        <end position="475"/>
    </location>
</feature>
<dbReference type="Proteomes" id="UP000095662">
    <property type="component" value="Unassembled WGS sequence"/>
</dbReference>
<feature type="transmembrane region" description="Helical" evidence="2">
    <location>
        <begin position="413"/>
        <end position="432"/>
    </location>
</feature>
<name>A0A174ZXI5_9FIRM</name>
<organism evidence="3 4">
    <name type="scientific">[Eubacterium] siraeum</name>
    <dbReference type="NCBI Taxonomy" id="39492"/>
    <lineage>
        <taxon>Bacteria</taxon>
        <taxon>Bacillati</taxon>
        <taxon>Bacillota</taxon>
        <taxon>Clostridia</taxon>
        <taxon>Eubacteriales</taxon>
        <taxon>Oscillospiraceae</taxon>
        <taxon>Oscillospiraceae incertae sedis</taxon>
    </lineage>
</organism>
<keyword evidence="2" id="KW-0812">Transmembrane</keyword>
<evidence type="ECO:0000313" key="4">
    <source>
        <dbReference type="Proteomes" id="UP000095662"/>
    </source>
</evidence>
<gene>
    <name evidence="3" type="ORF">ERS852540_02125</name>
</gene>
<accession>A0A174ZXI5</accession>
<sequence>MVSDVLLRLKPELALTLDADNHACGTYVGYGFTLLALNDKNCIIFNSWARKSALTTKTADDFFKEYMSKPENSFVKAYKAGEPNISAVLFTGNDDAQAVLDIKRFITDMVKYYSANYYSNACANCNSSIGLSFAKASDGNVKQLCKMCVQSEEDAAEKAAVTQSAKPVDSQPVQQPMQQPVQQPMQQPAVNQAQQTANSAVELYGIPVPVAQPIADDQAVVTPTTVLPPATSNNSMDSVDPATAPESTGYSTAQSLAELKPPTNGNLPPINGGFSQPAYSPMNSNGAFVQQPMNNGGFVQRPMNSFGNDGRFVAGRPTAISQPANPIMGILGAFLFSLIGCAVWILIGKLGYISYLGGIAMAFSTIFGYHLFGKKFDVLGFITSIVIVLIMVLLSNMFIYTWQIISEPGIDEALSILGYEGFFSVFFGLFDLMKQVDLLTGLEGMDSMTGTFISDLVIGYIVSGIATVAIGVSMLKKDR</sequence>
<feature type="region of interest" description="Disordered" evidence="1">
    <location>
        <begin position="225"/>
        <end position="248"/>
    </location>
</feature>
<keyword evidence="2" id="KW-0472">Membrane</keyword>
<evidence type="ECO:0000256" key="1">
    <source>
        <dbReference type="SAM" id="MobiDB-lite"/>
    </source>
</evidence>
<feature type="transmembrane region" description="Helical" evidence="2">
    <location>
        <begin position="352"/>
        <end position="372"/>
    </location>
</feature>
<evidence type="ECO:0000313" key="3">
    <source>
        <dbReference type="EMBL" id="CUQ90447.1"/>
    </source>
</evidence>
<proteinExistence type="predicted"/>
<reference evidence="3 4" key="1">
    <citation type="submission" date="2015-09" db="EMBL/GenBank/DDBJ databases">
        <authorList>
            <consortium name="Pathogen Informatics"/>
        </authorList>
    </citation>
    <scope>NUCLEOTIDE SEQUENCE [LARGE SCALE GENOMIC DNA]</scope>
    <source>
        <strain evidence="3 4">2789STDY5834928</strain>
    </source>
</reference>
<dbReference type="AlphaFoldDB" id="A0A174ZXI5"/>
<keyword evidence="2" id="KW-1133">Transmembrane helix</keyword>
<feature type="transmembrane region" description="Helical" evidence="2">
    <location>
        <begin position="327"/>
        <end position="347"/>
    </location>
</feature>
<protein>
    <submittedName>
        <fullName evidence="3">Uncharacterized protein</fullName>
    </submittedName>
</protein>
<dbReference type="OrthoDB" id="1653241at2"/>
<feature type="transmembrane region" description="Helical" evidence="2">
    <location>
        <begin position="378"/>
        <end position="401"/>
    </location>
</feature>
<evidence type="ECO:0000256" key="2">
    <source>
        <dbReference type="SAM" id="Phobius"/>
    </source>
</evidence>